<dbReference type="OrthoDB" id="3145912at2759"/>
<evidence type="ECO:0000313" key="2">
    <source>
        <dbReference type="Proteomes" id="UP000620124"/>
    </source>
</evidence>
<protein>
    <submittedName>
        <fullName evidence="1">Uncharacterized protein</fullName>
    </submittedName>
</protein>
<keyword evidence="2" id="KW-1185">Reference proteome</keyword>
<accession>A0A8H6Z3S0</accession>
<comment type="caution">
    <text evidence="1">The sequence shown here is derived from an EMBL/GenBank/DDBJ whole genome shotgun (WGS) entry which is preliminary data.</text>
</comment>
<gene>
    <name evidence="1" type="ORF">MVEN_00260400</name>
</gene>
<dbReference type="EMBL" id="JACAZI010000002">
    <property type="protein sequence ID" value="KAF7369321.1"/>
    <property type="molecule type" value="Genomic_DNA"/>
</dbReference>
<evidence type="ECO:0000313" key="1">
    <source>
        <dbReference type="EMBL" id="KAF7369321.1"/>
    </source>
</evidence>
<proteinExistence type="predicted"/>
<sequence length="287" mass="33023">MPSDCSPLLPPELEREIFEIASVFHPDTIPNLLLVSHRVYEWIEKIKYRTVTPGDHFTAMCTVPSLQRAIRSNSKLGSFFRDYIQHLFVKNLNNDELEEIFSACSGTRSLVLFQGIKRIEQIPSIGATRPRRLSLYVNDLLDTKNPPRLPLPPMFTFVTHLDLFDQRHHNHTIGHLVGLPALTHLALWENSMDTAERTDVLTRCRGLETLIEMHGILSDWDPERLPSIADVRFMAMVISDEDYLEDWVFGTKGGLDFWARADIFIAKKRRGEIKPESRCWIEEGDGI</sequence>
<organism evidence="1 2">
    <name type="scientific">Mycena venus</name>
    <dbReference type="NCBI Taxonomy" id="2733690"/>
    <lineage>
        <taxon>Eukaryota</taxon>
        <taxon>Fungi</taxon>
        <taxon>Dikarya</taxon>
        <taxon>Basidiomycota</taxon>
        <taxon>Agaricomycotina</taxon>
        <taxon>Agaricomycetes</taxon>
        <taxon>Agaricomycetidae</taxon>
        <taxon>Agaricales</taxon>
        <taxon>Marasmiineae</taxon>
        <taxon>Mycenaceae</taxon>
        <taxon>Mycena</taxon>
    </lineage>
</organism>
<name>A0A8H6Z3S0_9AGAR</name>
<reference evidence="1" key="1">
    <citation type="submission" date="2020-05" db="EMBL/GenBank/DDBJ databases">
        <title>Mycena genomes resolve the evolution of fungal bioluminescence.</title>
        <authorList>
            <person name="Tsai I.J."/>
        </authorList>
    </citation>
    <scope>NUCLEOTIDE SEQUENCE</scope>
    <source>
        <strain evidence="1">CCC161011</strain>
    </source>
</reference>
<dbReference type="SUPFAM" id="SSF52058">
    <property type="entry name" value="L domain-like"/>
    <property type="match status" value="1"/>
</dbReference>
<dbReference type="Proteomes" id="UP000620124">
    <property type="component" value="Unassembled WGS sequence"/>
</dbReference>
<dbReference type="AlphaFoldDB" id="A0A8H6Z3S0"/>